<name>A0A0A9WQL4_LYGHE</name>
<feature type="region of interest" description="Disordered" evidence="1">
    <location>
        <begin position="186"/>
        <end position="252"/>
    </location>
</feature>
<gene>
    <name evidence="2" type="primary">yejE</name>
    <name evidence="2" type="ORF">CM83_35279</name>
</gene>
<protein>
    <submittedName>
        <fullName evidence="2">Inner membrane ABC transporter permease protein yejE</fullName>
    </submittedName>
</protein>
<evidence type="ECO:0000313" key="2">
    <source>
        <dbReference type="EMBL" id="JAG07100.1"/>
    </source>
</evidence>
<feature type="compositionally biased region" description="Basic and acidic residues" evidence="1">
    <location>
        <begin position="1"/>
        <end position="10"/>
    </location>
</feature>
<proteinExistence type="predicted"/>
<dbReference type="EMBL" id="GBHO01036504">
    <property type="protein sequence ID" value="JAG07100.1"/>
    <property type="molecule type" value="Transcribed_RNA"/>
</dbReference>
<feature type="compositionally biased region" description="Polar residues" evidence="1">
    <location>
        <begin position="186"/>
        <end position="195"/>
    </location>
</feature>
<sequence length="1118" mass="128043">MNLHPNDRLAPKRRNGSNFDSSNWEPAEKVPRKRKRVRNRLQMKPDGSIVCEVVEEEIDDDDVPNPITSKCNTSLVDDERLVKLELGDEGNEIDPLLPVEDFNKEPLSPTFLQASNPTSAPVKVEVKTEDEIKTEDPTFLKLTNPFTASKFKNELNRNDEAEDMPDESNIPVIDISEPIVVKTLTTQRTPLSSKLPQPRPFLSKNNSSNKRTNRENVPPATRGDVIDSSYSAVSPSSPVHVTNNSVGEEQQPPVKLAEEVEARVDWVKRFSDPVVADNCPCIIENLLEVPFLNKQWTTEKRREIVIKGKPKKFPVRFSGAVISHDRLDWLTGCSARDELYCWPCLLFQPKSPWYSKKSVLSDDSLIHQRTFDHKKSVSTLNRLEMHFQKLKMKMTSKKPTPAKYSEENVLPKPTPNLNLTKDTGQPSKKKTYSCIVSKLIDKNFSDLDKEERESILLIGRPRPQLGELALLNRCQSSAQEYDRVEWLTASLEHKKLYCWPCLLGPQNSKFGVWTKLGFSEFRFLDDAVQRHEASLPHMDAYLQLKVWESEVKKKSVGSTTLNDQKARKRFDFLKYVVDVTCFMKQKITNSATSIDDYVDVLKLVSSRDEKLKNFFNDKSLKSDEAIKTVITPYVKRISASLQLKMLSRIKEELKKTHFVSLILSDTSVHDKMRNTYVAAIVRYTTETGSPCERFVKFIKAATDRPIRNFLEDVKSLVNQLDCAQKLVGFTYDGGVVQSPMIKFFNNEMKQVFTSSNFFHYKSHNLRKLITQSLSHVKCCKDFVSSLTEISSFFDNTPNAKASFLSLITRKQTREWDFSSGLVLTIVNNYFSLIDFFDSIKSNGMAFEWNNKVKAQADKFVRFLLRLSNRFLIVLLSRIFADVDHLCQVLEGKFDTTSVMVGVSNAIEKIKSNNFDDIFRTACSISSNEPRIVFPGNRDIFKDIFQQVINVVSLLLTDRTSDMEKWDFFNFMPGNESCGKYLEAARNRISSSALAISVFPSLDCQRLHPQLVLFCNNERFFGNKDIDGLVRCLHDFDMVGVVDELYKFLMFIRSVPMIANDSKIPKINKINAYIKGKKELNDSDTLLWLERDLLSTLQSEESFHSDVINDIIRDTKRTV</sequence>
<feature type="compositionally biased region" description="Low complexity" evidence="1">
    <location>
        <begin position="228"/>
        <end position="239"/>
    </location>
</feature>
<dbReference type="PANTHER" id="PTHR45749:SF21">
    <property type="entry name" value="DUF4371 DOMAIN-CONTAINING PROTEIN"/>
    <property type="match status" value="1"/>
</dbReference>
<dbReference type="AlphaFoldDB" id="A0A0A9WQL4"/>
<feature type="region of interest" description="Disordered" evidence="1">
    <location>
        <begin position="396"/>
        <end position="425"/>
    </location>
</feature>
<reference evidence="2" key="1">
    <citation type="journal article" date="2014" name="PLoS ONE">
        <title>Transcriptome-Based Identification of ABC Transporters in the Western Tarnished Plant Bug Lygus hesperus.</title>
        <authorList>
            <person name="Hull J.J."/>
            <person name="Chaney K."/>
            <person name="Geib S.M."/>
            <person name="Fabrick J.A."/>
            <person name="Brent C.S."/>
            <person name="Walsh D."/>
            <person name="Lavine L.C."/>
        </authorList>
    </citation>
    <scope>NUCLEOTIDE SEQUENCE</scope>
</reference>
<dbReference type="PANTHER" id="PTHR45749">
    <property type="match status" value="1"/>
</dbReference>
<accession>A0A0A9WQL4</accession>
<organism evidence="2">
    <name type="scientific">Lygus hesperus</name>
    <name type="common">Western plant bug</name>
    <dbReference type="NCBI Taxonomy" id="30085"/>
    <lineage>
        <taxon>Eukaryota</taxon>
        <taxon>Metazoa</taxon>
        <taxon>Ecdysozoa</taxon>
        <taxon>Arthropoda</taxon>
        <taxon>Hexapoda</taxon>
        <taxon>Insecta</taxon>
        <taxon>Pterygota</taxon>
        <taxon>Neoptera</taxon>
        <taxon>Paraneoptera</taxon>
        <taxon>Hemiptera</taxon>
        <taxon>Heteroptera</taxon>
        <taxon>Panheteroptera</taxon>
        <taxon>Cimicomorpha</taxon>
        <taxon>Miridae</taxon>
        <taxon>Mirini</taxon>
        <taxon>Lygus</taxon>
    </lineage>
</organism>
<reference evidence="2" key="2">
    <citation type="submission" date="2014-07" db="EMBL/GenBank/DDBJ databases">
        <authorList>
            <person name="Hull J."/>
        </authorList>
    </citation>
    <scope>NUCLEOTIDE SEQUENCE</scope>
</reference>
<feature type="compositionally biased region" description="Polar residues" evidence="1">
    <location>
        <begin position="415"/>
        <end position="425"/>
    </location>
</feature>
<evidence type="ECO:0000256" key="1">
    <source>
        <dbReference type="SAM" id="MobiDB-lite"/>
    </source>
</evidence>
<feature type="region of interest" description="Disordered" evidence="1">
    <location>
        <begin position="1"/>
        <end position="36"/>
    </location>
</feature>